<dbReference type="InterPro" id="IPR000524">
    <property type="entry name" value="Tscrpt_reg_HTH_GntR"/>
</dbReference>
<dbReference type="Gene3D" id="3.40.1410.10">
    <property type="entry name" value="Chorismate lyase-like"/>
    <property type="match status" value="1"/>
</dbReference>
<sequence>MSRAPRYQVIYDDLVSQIRAGALSKDSRLPGETELAKQYGVSRMTVRQALDLLESERFVIRRQGSGTFVSDHAEHGRRLNRLRSFADEIADTGGTASSRVVRCETAPASAEVAEAFGIAEGDLTNRLTRVRLIGGVPAALQDAWVPYSAAPSLSREPLVDDSLYRTLTKRFGVELRYADQSMVAVLLDAEQADLLGTQPGRPALEIHRTTYGSRGEVVEFTTSWTLPEFPFLMRIDAE</sequence>
<organism evidence="5 6">
    <name type="scientific">Streptomyces malaysiensis</name>
    <dbReference type="NCBI Taxonomy" id="92644"/>
    <lineage>
        <taxon>Bacteria</taxon>
        <taxon>Bacillati</taxon>
        <taxon>Actinomycetota</taxon>
        <taxon>Actinomycetes</taxon>
        <taxon>Kitasatosporales</taxon>
        <taxon>Streptomycetaceae</taxon>
        <taxon>Streptomyces</taxon>
        <taxon>Streptomyces violaceusniger group</taxon>
    </lineage>
</organism>
<evidence type="ECO:0000256" key="2">
    <source>
        <dbReference type="ARBA" id="ARBA00023125"/>
    </source>
</evidence>
<keyword evidence="3" id="KW-0804">Transcription</keyword>
<keyword evidence="6" id="KW-1185">Reference proteome</keyword>
<dbReference type="GO" id="GO:0003677">
    <property type="term" value="F:DNA binding"/>
    <property type="evidence" value="ECO:0007669"/>
    <property type="project" value="UniProtKB-KW"/>
</dbReference>
<accession>A0A2J7YQF4</accession>
<dbReference type="GO" id="GO:0045892">
    <property type="term" value="P:negative regulation of DNA-templated transcription"/>
    <property type="evidence" value="ECO:0007669"/>
    <property type="project" value="TreeGrafter"/>
</dbReference>
<evidence type="ECO:0000259" key="4">
    <source>
        <dbReference type="PROSITE" id="PS50949"/>
    </source>
</evidence>
<dbReference type="GO" id="GO:0003700">
    <property type="term" value="F:DNA-binding transcription factor activity"/>
    <property type="evidence" value="ECO:0007669"/>
    <property type="project" value="InterPro"/>
</dbReference>
<dbReference type="CDD" id="cd07377">
    <property type="entry name" value="WHTH_GntR"/>
    <property type="match status" value="1"/>
</dbReference>
<keyword evidence="1" id="KW-0805">Transcription regulation</keyword>
<dbReference type="InterPro" id="IPR036390">
    <property type="entry name" value="WH_DNA-bd_sf"/>
</dbReference>
<dbReference type="SUPFAM" id="SSF64288">
    <property type="entry name" value="Chorismate lyase-like"/>
    <property type="match status" value="1"/>
</dbReference>
<dbReference type="AlphaFoldDB" id="A0A2J7YQF4"/>
<protein>
    <recommendedName>
        <fullName evidence="4">HTH gntR-type domain-containing protein</fullName>
    </recommendedName>
</protein>
<dbReference type="InterPro" id="IPR011663">
    <property type="entry name" value="UTRA"/>
</dbReference>
<dbReference type="SMART" id="SM00866">
    <property type="entry name" value="UTRA"/>
    <property type="match status" value="1"/>
</dbReference>
<dbReference type="Pfam" id="PF07702">
    <property type="entry name" value="UTRA"/>
    <property type="match status" value="1"/>
</dbReference>
<gene>
    <name evidence="5" type="ORF">SMF913_25718</name>
</gene>
<dbReference type="SUPFAM" id="SSF46785">
    <property type="entry name" value="Winged helix' DNA-binding domain"/>
    <property type="match status" value="1"/>
</dbReference>
<dbReference type="InterPro" id="IPR050679">
    <property type="entry name" value="Bact_HTH_transcr_reg"/>
</dbReference>
<dbReference type="Proteomes" id="UP000236520">
    <property type="component" value="Unassembled WGS sequence"/>
</dbReference>
<dbReference type="EMBL" id="LJIW01000002">
    <property type="protein sequence ID" value="PNG90253.1"/>
    <property type="molecule type" value="Genomic_DNA"/>
</dbReference>
<dbReference type="FunFam" id="1.10.10.10:FF:000079">
    <property type="entry name" value="GntR family transcriptional regulator"/>
    <property type="match status" value="1"/>
</dbReference>
<dbReference type="PRINTS" id="PR00035">
    <property type="entry name" value="HTHGNTR"/>
</dbReference>
<feature type="domain" description="HTH gntR-type" evidence="4">
    <location>
        <begin position="4"/>
        <end position="72"/>
    </location>
</feature>
<proteinExistence type="predicted"/>
<dbReference type="RefSeq" id="WP_069868248.1">
    <property type="nucleotide sequence ID" value="NZ_BAAAHF010000041.1"/>
</dbReference>
<dbReference type="PANTHER" id="PTHR44846">
    <property type="entry name" value="MANNOSYL-D-GLYCERATE TRANSPORT/METABOLISM SYSTEM REPRESSOR MNGR-RELATED"/>
    <property type="match status" value="1"/>
</dbReference>
<evidence type="ECO:0000313" key="5">
    <source>
        <dbReference type="EMBL" id="PNG90253.1"/>
    </source>
</evidence>
<evidence type="ECO:0000256" key="3">
    <source>
        <dbReference type="ARBA" id="ARBA00023163"/>
    </source>
</evidence>
<dbReference type="Gene3D" id="1.10.10.10">
    <property type="entry name" value="Winged helix-like DNA-binding domain superfamily/Winged helix DNA-binding domain"/>
    <property type="match status" value="1"/>
</dbReference>
<dbReference type="InterPro" id="IPR028978">
    <property type="entry name" value="Chorismate_lyase_/UTRA_dom_sf"/>
</dbReference>
<evidence type="ECO:0000313" key="6">
    <source>
        <dbReference type="Proteomes" id="UP000236520"/>
    </source>
</evidence>
<dbReference type="PANTHER" id="PTHR44846:SF1">
    <property type="entry name" value="MANNOSYL-D-GLYCERATE TRANSPORT_METABOLISM SYSTEM REPRESSOR MNGR-RELATED"/>
    <property type="match status" value="1"/>
</dbReference>
<dbReference type="PROSITE" id="PS50949">
    <property type="entry name" value="HTH_GNTR"/>
    <property type="match status" value="1"/>
</dbReference>
<dbReference type="InterPro" id="IPR036388">
    <property type="entry name" value="WH-like_DNA-bd_sf"/>
</dbReference>
<dbReference type="SMART" id="SM00345">
    <property type="entry name" value="HTH_GNTR"/>
    <property type="match status" value="1"/>
</dbReference>
<keyword evidence="2" id="KW-0238">DNA-binding</keyword>
<name>A0A2J7YQF4_STRMQ</name>
<dbReference type="Pfam" id="PF00392">
    <property type="entry name" value="GntR"/>
    <property type="match status" value="1"/>
</dbReference>
<evidence type="ECO:0000256" key="1">
    <source>
        <dbReference type="ARBA" id="ARBA00023015"/>
    </source>
</evidence>
<comment type="caution">
    <text evidence="5">The sequence shown here is derived from an EMBL/GenBank/DDBJ whole genome shotgun (WGS) entry which is preliminary data.</text>
</comment>
<reference evidence="5 6" key="1">
    <citation type="submission" date="2015-09" db="EMBL/GenBank/DDBJ databases">
        <title>Genome sequence, genome mining and natural product profiling of a biocontrol bacterium Streptomyces malaysiensis F913.</title>
        <authorList>
            <person name="Xu Y."/>
            <person name="Wei J."/>
            <person name="Xie J."/>
            <person name="Li T."/>
            <person name="Zhou Z."/>
        </authorList>
    </citation>
    <scope>NUCLEOTIDE SEQUENCE [LARGE SCALE GENOMIC DNA]</scope>
    <source>
        <strain evidence="5 6">F913</strain>
    </source>
</reference>